<dbReference type="PANTHER" id="PTHR48038">
    <property type="entry name" value="RIBONUCLEOPROTEIN RB97D"/>
    <property type="match status" value="1"/>
</dbReference>
<feature type="compositionally biased region" description="Basic and acidic residues" evidence="1">
    <location>
        <begin position="114"/>
        <end position="131"/>
    </location>
</feature>
<evidence type="ECO:0000256" key="1">
    <source>
        <dbReference type="SAM" id="MobiDB-lite"/>
    </source>
</evidence>
<protein>
    <submittedName>
        <fullName evidence="2">Uncharacterized protein</fullName>
    </submittedName>
</protein>
<accession>A0A922FMZ8</accession>
<proteinExistence type="predicted"/>
<feature type="region of interest" description="Disordered" evidence="1">
    <location>
        <begin position="113"/>
        <end position="137"/>
    </location>
</feature>
<name>A0A922FMZ8_CARIL</name>
<evidence type="ECO:0000313" key="2">
    <source>
        <dbReference type="EMBL" id="KAG6723747.1"/>
    </source>
</evidence>
<comment type="caution">
    <text evidence="2">The sequence shown here is derived from an EMBL/GenBank/DDBJ whole genome shotgun (WGS) entry which is preliminary data.</text>
</comment>
<feature type="region of interest" description="Disordered" evidence="1">
    <location>
        <begin position="167"/>
        <end position="188"/>
    </location>
</feature>
<dbReference type="Proteomes" id="UP000811246">
    <property type="component" value="Chromosome 3"/>
</dbReference>
<dbReference type="PANTHER" id="PTHR48038:SF2">
    <property type="entry name" value="OS02G0536400 PROTEIN"/>
    <property type="match status" value="1"/>
</dbReference>
<evidence type="ECO:0000313" key="3">
    <source>
        <dbReference type="Proteomes" id="UP000811246"/>
    </source>
</evidence>
<dbReference type="AlphaFoldDB" id="A0A922FMZ8"/>
<dbReference type="EMBL" id="CM031827">
    <property type="protein sequence ID" value="KAG6723747.1"/>
    <property type="molecule type" value="Genomic_DNA"/>
</dbReference>
<feature type="compositionally biased region" description="Low complexity" evidence="1">
    <location>
        <begin position="170"/>
        <end position="180"/>
    </location>
</feature>
<reference evidence="2" key="1">
    <citation type="submission" date="2021-01" db="EMBL/GenBank/DDBJ databases">
        <authorList>
            <person name="Lovell J.T."/>
            <person name="Bentley N."/>
            <person name="Bhattarai G."/>
            <person name="Jenkins J.W."/>
            <person name="Sreedasyam A."/>
            <person name="Alarcon Y."/>
            <person name="Bock C."/>
            <person name="Boston L."/>
            <person name="Carlson J."/>
            <person name="Cervantes K."/>
            <person name="Clermont K."/>
            <person name="Krom N."/>
            <person name="Kubenka K."/>
            <person name="Mamidi S."/>
            <person name="Mattison C."/>
            <person name="Monteros M."/>
            <person name="Pisani C."/>
            <person name="Plott C."/>
            <person name="Rajasekar S."/>
            <person name="Rhein H.S."/>
            <person name="Rohla C."/>
            <person name="Song M."/>
            <person name="Hilaire R.S."/>
            <person name="Shu S."/>
            <person name="Wells L."/>
            <person name="Wang X."/>
            <person name="Webber J."/>
            <person name="Heerema R.J."/>
            <person name="Klein P."/>
            <person name="Conner P."/>
            <person name="Grauke L."/>
            <person name="Grimwood J."/>
            <person name="Schmutz J."/>
            <person name="Randall J.J."/>
        </authorList>
    </citation>
    <scope>NUCLEOTIDE SEQUENCE</scope>
    <source>
        <tissue evidence="2">Leaf</tissue>
    </source>
</reference>
<dbReference type="CDD" id="cd00590">
    <property type="entry name" value="RRM_SF"/>
    <property type="match status" value="1"/>
</dbReference>
<sequence>MNKWKSNFNESFNHLKDQIGEIGIACTIQDDDVHAASDEENVKGQKDKIRAMHEDEEQAMVDSLCHFIFNPSCLSQIPISSPPQWISFPQLASALSWGPSKLSFLRKQLQIETRQQEKEHVSSSTRNDSRGTKWSFDPGGTVIGCKINMDPKPSKALKLLQSIRPIHLSNNQQPNPNENEGQSSTNSNREEYGKQAFQVFNKIQPWDWSFLLKNSCNLDEAITDGAAIQAANLGDVGNEKILISRYTTHPFHPYPDILKEYPDHIKLIFHECKASQMSLYIGNLLAKTWRDELENAFRRFGCCSVQFKKDGYGFVVFNYRLDVACNLFDEMHEETLADATEHIFQFREEDPNTNAHLAENLRGKKFFAHHLLVVLLLRGVFEPFDRGRESFDILLGFICSRTSQFALDMKGVLSCNGSHLASTYSALAMLKVDGKVRNESSKNYIERQLIENDGQGLHNLALNKMVLDVLNFYMIDLVKISIENLELMARNCVSLVFVKVSDCEISFHTANALEEFYGGSFNDHPCKYSSVLVPQKLCRKLLYGRLVGNRSGLKPVE</sequence>
<gene>
    <name evidence="2" type="ORF">I3842_03G223300</name>
</gene>
<organism evidence="2 3">
    <name type="scientific">Carya illinoinensis</name>
    <name type="common">Pecan</name>
    <dbReference type="NCBI Taxonomy" id="32201"/>
    <lineage>
        <taxon>Eukaryota</taxon>
        <taxon>Viridiplantae</taxon>
        <taxon>Streptophyta</taxon>
        <taxon>Embryophyta</taxon>
        <taxon>Tracheophyta</taxon>
        <taxon>Spermatophyta</taxon>
        <taxon>Magnoliopsida</taxon>
        <taxon>eudicotyledons</taxon>
        <taxon>Gunneridae</taxon>
        <taxon>Pentapetalae</taxon>
        <taxon>rosids</taxon>
        <taxon>fabids</taxon>
        <taxon>Fagales</taxon>
        <taxon>Juglandaceae</taxon>
        <taxon>Carya</taxon>
    </lineage>
</organism>